<proteinExistence type="predicted"/>
<reference evidence="4 5" key="1">
    <citation type="submission" date="2018-02" db="EMBL/GenBank/DDBJ databases">
        <title>Genomic Encyclopedia of Archaeal and Bacterial Type Strains, Phase II (KMG-II): from individual species to whole genera.</title>
        <authorList>
            <person name="Goeker M."/>
        </authorList>
    </citation>
    <scope>NUCLEOTIDE SEQUENCE [LARGE SCALE GENOMIC DNA]</scope>
    <source>
        <strain evidence="4 5">DSM 15099</strain>
    </source>
</reference>
<evidence type="ECO:0000313" key="5">
    <source>
        <dbReference type="Proteomes" id="UP000239863"/>
    </source>
</evidence>
<dbReference type="PANTHER" id="PTHR43656:SF2">
    <property type="entry name" value="BINDING OXIDOREDUCTASE, PUTATIVE (AFU_ORTHOLOGUE AFUA_2G08260)-RELATED"/>
    <property type="match status" value="1"/>
</dbReference>
<dbReference type="InterPro" id="IPR013785">
    <property type="entry name" value="Aldolase_TIM"/>
</dbReference>
<keyword evidence="1" id="KW-0285">Flavoprotein</keyword>
<dbReference type="CDD" id="cd02803">
    <property type="entry name" value="OYE_like_FMN_family"/>
    <property type="match status" value="1"/>
</dbReference>
<protein>
    <submittedName>
        <fullName evidence="4">2,4-dienoyl-CoA reductase-like NADH-dependent reductase (Old Yellow Enzyme family)</fullName>
    </submittedName>
</protein>
<sequence length="332" mass="36642">MNIKDKIISNNIEFKNRVVMPPMATAKADDKGHITNEILKYYEEKTSCKLFSAVIVEHSYVDERGKAQNNQTSISDDSDIEGMRSLAKVIKDNNSLAVLQISHAGSAAKKDVTGMDPVAPSAILNPASKSTDMPVELNKSQIKDLKDKFIDAAERAKEAGFDGVELHSAHAYLLDQFLSPLTNKRKDEYGGNIYGRIKLHLDIIKGIRVKLGEDYPIFLRMGAGDFMEGGLSKEDSVIAAMEFEKAGVNVLDISGGMCFYTIKDTRPGYFDVISKPIFEAVNIPVILTGGVKKGTDVMDILDRNVCDLVGIGRSVFKESDWMNRELKGLIKE</sequence>
<dbReference type="InterPro" id="IPR001155">
    <property type="entry name" value="OxRdtase_FMN_N"/>
</dbReference>
<organism evidence="4 5">
    <name type="scientific">Clostridium algidicarnis DSM 15099</name>
    <dbReference type="NCBI Taxonomy" id="1121295"/>
    <lineage>
        <taxon>Bacteria</taxon>
        <taxon>Bacillati</taxon>
        <taxon>Bacillota</taxon>
        <taxon>Clostridia</taxon>
        <taxon>Eubacteriales</taxon>
        <taxon>Clostridiaceae</taxon>
        <taxon>Clostridium</taxon>
    </lineage>
</organism>
<comment type="caution">
    <text evidence="4">The sequence shown here is derived from an EMBL/GenBank/DDBJ whole genome shotgun (WGS) entry which is preliminary data.</text>
</comment>
<name>A0A2S6FWE0_9CLOT</name>
<dbReference type="OrthoDB" id="9772736at2"/>
<dbReference type="RefSeq" id="WP_104410299.1">
    <property type="nucleotide sequence ID" value="NZ_PTIS01000013.1"/>
</dbReference>
<feature type="domain" description="NADH:flavin oxidoreductase/NADH oxidase N-terminal" evidence="3">
    <location>
        <begin position="11"/>
        <end position="329"/>
    </location>
</feature>
<dbReference type="SUPFAM" id="SSF51395">
    <property type="entry name" value="FMN-linked oxidoreductases"/>
    <property type="match status" value="1"/>
</dbReference>
<evidence type="ECO:0000259" key="3">
    <source>
        <dbReference type="Pfam" id="PF00724"/>
    </source>
</evidence>
<dbReference type="EMBL" id="PTIS01000013">
    <property type="protein sequence ID" value="PPK47858.1"/>
    <property type="molecule type" value="Genomic_DNA"/>
</dbReference>
<dbReference type="Proteomes" id="UP000239863">
    <property type="component" value="Unassembled WGS sequence"/>
</dbReference>
<dbReference type="Pfam" id="PF00724">
    <property type="entry name" value="Oxidored_FMN"/>
    <property type="match status" value="1"/>
</dbReference>
<dbReference type="Gene3D" id="3.20.20.70">
    <property type="entry name" value="Aldolase class I"/>
    <property type="match status" value="1"/>
</dbReference>
<keyword evidence="2" id="KW-0560">Oxidoreductase</keyword>
<dbReference type="STRING" id="37659.GCA_000703125_01860"/>
<evidence type="ECO:0000313" key="4">
    <source>
        <dbReference type="EMBL" id="PPK47858.1"/>
    </source>
</evidence>
<accession>A0A2S6FWE0</accession>
<dbReference type="GO" id="GO:0016491">
    <property type="term" value="F:oxidoreductase activity"/>
    <property type="evidence" value="ECO:0007669"/>
    <property type="project" value="UniProtKB-KW"/>
</dbReference>
<dbReference type="PANTHER" id="PTHR43656">
    <property type="entry name" value="BINDING OXIDOREDUCTASE, PUTATIVE (AFU_ORTHOLOGUE AFUA_2G08260)-RELATED"/>
    <property type="match status" value="1"/>
</dbReference>
<evidence type="ECO:0000256" key="2">
    <source>
        <dbReference type="ARBA" id="ARBA00023002"/>
    </source>
</evidence>
<evidence type="ECO:0000256" key="1">
    <source>
        <dbReference type="ARBA" id="ARBA00022630"/>
    </source>
</evidence>
<gene>
    <name evidence="4" type="ORF">BD821_11379</name>
</gene>
<dbReference type="InterPro" id="IPR051799">
    <property type="entry name" value="NADH_flavin_oxidoreductase"/>
</dbReference>
<dbReference type="AlphaFoldDB" id="A0A2S6FWE0"/>
<dbReference type="GO" id="GO:0010181">
    <property type="term" value="F:FMN binding"/>
    <property type="evidence" value="ECO:0007669"/>
    <property type="project" value="InterPro"/>
</dbReference>